<name>A0ABY7DS63_MYAAR</name>
<dbReference type="Proteomes" id="UP001164746">
    <property type="component" value="Chromosome 3"/>
</dbReference>
<dbReference type="EMBL" id="CP111014">
    <property type="protein sequence ID" value="WAR00547.1"/>
    <property type="molecule type" value="Genomic_DNA"/>
</dbReference>
<dbReference type="InterPro" id="IPR051055">
    <property type="entry name" value="PIF1_helicase"/>
</dbReference>
<evidence type="ECO:0000313" key="2">
    <source>
        <dbReference type="Proteomes" id="UP001164746"/>
    </source>
</evidence>
<gene>
    <name evidence="1" type="ORF">MAR_024919</name>
</gene>
<organism evidence="1 2">
    <name type="scientific">Mya arenaria</name>
    <name type="common">Soft-shell clam</name>
    <dbReference type="NCBI Taxonomy" id="6604"/>
    <lineage>
        <taxon>Eukaryota</taxon>
        <taxon>Metazoa</taxon>
        <taxon>Spiralia</taxon>
        <taxon>Lophotrochozoa</taxon>
        <taxon>Mollusca</taxon>
        <taxon>Bivalvia</taxon>
        <taxon>Autobranchia</taxon>
        <taxon>Heteroconchia</taxon>
        <taxon>Euheterodonta</taxon>
        <taxon>Imparidentia</taxon>
        <taxon>Neoheterodontei</taxon>
        <taxon>Myida</taxon>
        <taxon>Myoidea</taxon>
        <taxon>Myidae</taxon>
        <taxon>Mya</taxon>
    </lineage>
</organism>
<sequence>MKETLILEPLESEIPKNMLNEYHTNLQQVDSILKFLANNEDMSFNEFLVKCGISYENYILAIRSGLKKTQVFLKRRVVDMRVNAYNMGILKIWQANTDLQFVLDPWAVCVYISSYMIKSQRGMSKLLRHACEEAKAGNHTIRERMRIISNKLLNHCEVSAQEAVYLLLQMPLVQSSRYVVLINTSPHDQRKYAERPKLLEHISLAEFAEFFQEHIKRKALVNEDEADFDQTYLTIENIEPDIKIWLTNGGYLVKKIKPKVIRYVHFSHEKDPEMFYREKLMLFTPWRDEEVLKGQNGSYEHEFRKKEKQLLEAVDEIAPSSRQAEEEADSEKCDAIEHNMVQPNRPLHTRYDIGADIGLAINTHEEIIINNRLSNEEYNHLAQNLNNEQQQFF</sequence>
<reference evidence="1" key="1">
    <citation type="submission" date="2022-11" db="EMBL/GenBank/DDBJ databases">
        <title>Centuries of genome instability and evolution in soft-shell clam transmissible cancer (bioRxiv).</title>
        <authorList>
            <person name="Hart S.F.M."/>
            <person name="Yonemitsu M.A."/>
            <person name="Giersch R.M."/>
            <person name="Beal B.F."/>
            <person name="Arriagada G."/>
            <person name="Davis B.W."/>
            <person name="Ostrander E.A."/>
            <person name="Goff S.P."/>
            <person name="Metzger M.J."/>
        </authorList>
    </citation>
    <scope>NUCLEOTIDE SEQUENCE</scope>
    <source>
        <strain evidence="1">MELC-2E11</strain>
        <tissue evidence="1">Siphon/mantle</tissue>
    </source>
</reference>
<protein>
    <submittedName>
        <fullName evidence="1">Uncharacterized protein</fullName>
    </submittedName>
</protein>
<keyword evidence="2" id="KW-1185">Reference proteome</keyword>
<dbReference type="PANTHER" id="PTHR47642:SF5">
    <property type="entry name" value="ATP-DEPENDENT DNA HELICASE"/>
    <property type="match status" value="1"/>
</dbReference>
<evidence type="ECO:0000313" key="1">
    <source>
        <dbReference type="EMBL" id="WAR00547.1"/>
    </source>
</evidence>
<accession>A0ABY7DS63</accession>
<proteinExistence type="predicted"/>
<dbReference type="PANTHER" id="PTHR47642">
    <property type="entry name" value="ATP-DEPENDENT DNA HELICASE"/>
    <property type="match status" value="1"/>
</dbReference>